<sequence length="494" mass="56570">MSPVQRSNPRVQSKNPIQSKSPVQYKSPIQSTFYTKNPIQSKSPVQSKSPIQSTFYTLPMTLIDLVCQRFVGKLQTFDEITLDPQHRISYYSQNGKKINLRLIEESISCLFEWLKSLATKYSFCRLKIGSVVLKAPSKIRKRLEFVEKREVNTNETHTRNEDFQIGARYCTSTDADNIVRKALIDINTAEEPTFILNKYKMCFLQGRPLGCTAENATIEGETSPIFVRRGYEYVDAIDELVTLDYIRFPLEVGYYGEEAVDLGGPRTEFFTASINYIKEHFVEIEGTDYTGSIRKDVNFVINKGYYVAGLLIGLSAIQNGPCADFLDCLIRSETWIEGQEHLEMFKLGLKKTGLLQLLERKPSLRFLFQKRQGMLTVSKLINFLQPNFSEDGSNRRLHENNSYKVFIKYLREVAAGRRPPVSLNKVLQFISAYEEEPYLGFPMIPTVRFAELPGNIPTSNTCIFQLTLPLLESANEDVFEKFDLAFMNAFFGLQ</sequence>
<dbReference type="SUPFAM" id="SSF56204">
    <property type="entry name" value="Hect, E3 ligase catalytic domain"/>
    <property type="match status" value="1"/>
</dbReference>
<dbReference type="EMBL" id="JARBDR010000499">
    <property type="protein sequence ID" value="KAJ8311316.1"/>
    <property type="molecule type" value="Genomic_DNA"/>
</dbReference>
<dbReference type="InterPro" id="IPR035983">
    <property type="entry name" value="Hect_E3_ubiquitin_ligase"/>
</dbReference>
<feature type="region of interest" description="Disordered" evidence="1">
    <location>
        <begin position="1"/>
        <end position="25"/>
    </location>
</feature>
<name>A0ABQ9F1N9_TEGGR</name>
<reference evidence="2 3" key="1">
    <citation type="submission" date="2022-12" db="EMBL/GenBank/DDBJ databases">
        <title>Chromosome-level genome of Tegillarca granosa.</title>
        <authorList>
            <person name="Kim J."/>
        </authorList>
    </citation>
    <scope>NUCLEOTIDE SEQUENCE [LARGE SCALE GENOMIC DNA]</scope>
    <source>
        <strain evidence="2">Teg-2019</strain>
        <tissue evidence="2">Adductor muscle</tissue>
    </source>
</reference>
<gene>
    <name evidence="2" type="ORF">KUTeg_011136</name>
</gene>
<dbReference type="Gene3D" id="3.90.1750.10">
    <property type="entry name" value="Hect, E3 ligase catalytic domains"/>
    <property type="match status" value="1"/>
</dbReference>
<proteinExistence type="predicted"/>
<evidence type="ECO:0008006" key="4">
    <source>
        <dbReference type="Google" id="ProtNLM"/>
    </source>
</evidence>
<dbReference type="Proteomes" id="UP001217089">
    <property type="component" value="Unassembled WGS sequence"/>
</dbReference>
<protein>
    <recommendedName>
        <fullName evidence="4">HECT domain-containing protein</fullName>
    </recommendedName>
</protein>
<keyword evidence="3" id="KW-1185">Reference proteome</keyword>
<accession>A0ABQ9F1N9</accession>
<comment type="caution">
    <text evidence="2">The sequence shown here is derived from an EMBL/GenBank/DDBJ whole genome shotgun (WGS) entry which is preliminary data.</text>
</comment>
<evidence type="ECO:0000256" key="1">
    <source>
        <dbReference type="SAM" id="MobiDB-lite"/>
    </source>
</evidence>
<evidence type="ECO:0000313" key="2">
    <source>
        <dbReference type="EMBL" id="KAJ8311316.1"/>
    </source>
</evidence>
<evidence type="ECO:0000313" key="3">
    <source>
        <dbReference type="Proteomes" id="UP001217089"/>
    </source>
</evidence>
<dbReference type="Gene3D" id="3.30.2410.10">
    <property type="entry name" value="Hect, E3 ligase catalytic domain"/>
    <property type="match status" value="1"/>
</dbReference>
<organism evidence="2 3">
    <name type="scientific">Tegillarca granosa</name>
    <name type="common">Malaysian cockle</name>
    <name type="synonym">Anadara granosa</name>
    <dbReference type="NCBI Taxonomy" id="220873"/>
    <lineage>
        <taxon>Eukaryota</taxon>
        <taxon>Metazoa</taxon>
        <taxon>Spiralia</taxon>
        <taxon>Lophotrochozoa</taxon>
        <taxon>Mollusca</taxon>
        <taxon>Bivalvia</taxon>
        <taxon>Autobranchia</taxon>
        <taxon>Pteriomorphia</taxon>
        <taxon>Arcoida</taxon>
        <taxon>Arcoidea</taxon>
        <taxon>Arcidae</taxon>
        <taxon>Tegillarca</taxon>
    </lineage>
</organism>